<feature type="compositionally biased region" description="Polar residues" evidence="5">
    <location>
        <begin position="1028"/>
        <end position="1062"/>
    </location>
</feature>
<evidence type="ECO:0000259" key="8">
    <source>
        <dbReference type="Pfam" id="PF16134"/>
    </source>
</evidence>
<dbReference type="Pfam" id="PF16134">
    <property type="entry name" value="THOC2_N"/>
    <property type="match status" value="1"/>
</dbReference>
<dbReference type="InterPro" id="IPR021726">
    <property type="entry name" value="THO_THOC2_N"/>
</dbReference>
<feature type="domain" description="THO complex subunitTHOC2 C-terminal" evidence="6">
    <location>
        <begin position="1102"/>
        <end position="1415"/>
    </location>
</feature>
<dbReference type="EMBL" id="JASNQZ010000012">
    <property type="protein sequence ID" value="KAL0949134.1"/>
    <property type="molecule type" value="Genomic_DNA"/>
</dbReference>
<feature type="compositionally biased region" description="Basic and acidic residues" evidence="5">
    <location>
        <begin position="1587"/>
        <end position="1598"/>
    </location>
</feature>
<feature type="compositionally biased region" description="Basic and acidic residues" evidence="5">
    <location>
        <begin position="2017"/>
        <end position="2028"/>
    </location>
</feature>
<evidence type="ECO:0000256" key="5">
    <source>
        <dbReference type="SAM" id="MobiDB-lite"/>
    </source>
</evidence>
<feature type="compositionally biased region" description="Low complexity" evidence="5">
    <location>
        <begin position="1986"/>
        <end position="1996"/>
    </location>
</feature>
<accession>A0ABR3J0L7</accession>
<dbReference type="Pfam" id="PF11732">
    <property type="entry name" value="Thoc2"/>
    <property type="match status" value="1"/>
</dbReference>
<feature type="domain" description="THO complex subunit 2 N-terminal" evidence="8">
    <location>
        <begin position="11"/>
        <end position="722"/>
    </location>
</feature>
<feature type="region of interest" description="Disordered" evidence="5">
    <location>
        <begin position="436"/>
        <end position="459"/>
    </location>
</feature>
<feature type="compositionally biased region" description="Low complexity" evidence="5">
    <location>
        <begin position="1690"/>
        <end position="1710"/>
    </location>
</feature>
<feature type="compositionally biased region" description="Basic and acidic residues" evidence="5">
    <location>
        <begin position="1956"/>
        <end position="1971"/>
    </location>
</feature>
<comment type="subcellular location">
    <subcellularLocation>
        <location evidence="1">Nucleus</location>
    </subcellularLocation>
</comment>
<dbReference type="Pfam" id="PF11262">
    <property type="entry name" value="Tho2"/>
    <property type="match status" value="1"/>
</dbReference>
<feature type="compositionally biased region" description="Basic residues" evidence="5">
    <location>
        <begin position="2073"/>
        <end position="2082"/>
    </location>
</feature>
<evidence type="ECO:0000313" key="9">
    <source>
        <dbReference type="EMBL" id="KAL0949134.1"/>
    </source>
</evidence>
<feature type="compositionally biased region" description="Low complexity" evidence="5">
    <location>
        <begin position="436"/>
        <end position="449"/>
    </location>
</feature>
<name>A0ABR3J0L7_9AGAR</name>
<feature type="compositionally biased region" description="Basic and acidic residues" evidence="5">
    <location>
        <begin position="1658"/>
        <end position="1675"/>
    </location>
</feature>
<comment type="similarity">
    <text evidence="2">Belongs to the THOC2 family.</text>
</comment>
<feature type="compositionally biased region" description="Polar residues" evidence="5">
    <location>
        <begin position="1572"/>
        <end position="1583"/>
    </location>
</feature>
<feature type="compositionally biased region" description="Basic and acidic residues" evidence="5">
    <location>
        <begin position="1711"/>
        <end position="1827"/>
    </location>
</feature>
<feature type="compositionally biased region" description="Basic and acidic residues" evidence="5">
    <location>
        <begin position="1835"/>
        <end position="1848"/>
    </location>
</feature>
<dbReference type="InterPro" id="IPR040007">
    <property type="entry name" value="Tho2"/>
</dbReference>
<evidence type="ECO:0000259" key="7">
    <source>
        <dbReference type="Pfam" id="PF11732"/>
    </source>
</evidence>
<dbReference type="PANTHER" id="PTHR21597">
    <property type="entry name" value="THO2 PROTEIN"/>
    <property type="match status" value="1"/>
</dbReference>
<sequence>MDIIDKVSLCLASWAQGGDSECRNILISPHCDPTTPASIETLTSAYHTLLAATLKTWAPKHGLTPTEFVTFVQSVLDALPSSSSTTPSSNASIFGEHLVDIIWALDTALEEVLADTKLAIANAADPSSEAATKANNGKQNIESDKATLTSIVKQFLDMRILSPTVCRERLDLALLASVGLVAEKLVLDKKEIRMRTAIFYKQNKFNLLREQSEGYSKLTTELTAGLGPAHSPITGRPVEPYSVTEDRARQVWEKLRGLIGQFDLDPNRALDVIIDVLSVHLATHHVFFLALLSFSPWAGEFQPPSDITMEDAGETTPSDDSPYKDKTLDEVLSIADKGVHGPTELPTSGFRVLAQVLGFKFTYYQSSEHGETTPKALYLTAALLIREGLINLEDLYHHLSPFDQDMDKAHKAFMTEIQSRISGAKISQLAMAAPLESSSSTKSKPAAAAVESKKPPPEVSNQKAELASALLAVGALKPAIAILTKFPWFVDAHPEIADLLLRVMKHSISSLYESTMVTKERNPSFQQPRARFGSTGVSMPKPRTPVLTLWAPTPPCTSTVEFVFFFPDWTTWVPVCSTKDDLVDVIEPLMRFVGPHISRDTLFLTKFVRLGRSHLVSTIVIDPDTKKPVSEPDPTNPIRVFWFNVLRQYLLPALSLIRGNAVCAVEVWNIIRQYETVARWRLYGEWKTATYNSHPELRVRAVQADRESKGILRRLSHQTIDTLSGSVAKLAHSNPCIFFSNAVNQVMAYDNLAGVVILALRYVTNMGFDVLVYIVLDALSNPNKERVKDDGVNTSDWLQSLASFTGMLFRRYSADLTPMLRYIVHQLHNGQTTEIVVLRELIWKMAGIEPLPSLSDSQIQAMAGGPVLRIEAVASSTRGARVDPGDMVLKSPFRLGKALIDSALALPLLIQVAQQRESSVYKAQDTHMKSLASLYDTTHGVLLQYLELLTSGQIISLNDYATKILPSLAELGSTYGICAPICMQIMRPVLHAAILKSALALQEQEEKAANEEAENRLKAALKAKREPSATSRVASPESSQTKPSASQEQSCAPAATPSSDTAMETDPPAIVAAPPPPESPWLPELLALFDDVKQIAPGNAYEVIGPGFYLTFWQLSTYDLSPPSSKYDDLGKDLRELSRKEDTKLSSSDRSVRKMAVLHRGRRDRYTSYVNALAREFKDQLASRQFTIKRFAREKSHWFAHSTKGLVLAQAFIDHCIQPRCLLSPMDADFCAQIIKIIHTLGTPGFPTLVCYDKILGDHVKVVIFSCSEYEARNYGRFLLGVLTDLYKWYSDEQAFIQDNRSKVGGKTVLHPGLQQRNWHKTPPSDDKILAWLNLHKALRKWYMKLAKCFIDCIQTGEFMHVYNTIIVLKEILPVFPLAAVHDNGIQIDRAMDRFLETEERGDLKILGRAYSASLKKRESYWRAKQPPPPPKVNGASPAPRPAPTPADTNAKNVAPPRAPNGTANAADNSRPSGPTTNTPSGPRAQQGADKQAPISAKLAMESVPRPEVVKRIRPDTSKSPAPVKMDVDPKPQDSARAPPTAPAERNKAPTSDPRPKDDGPSSAPPRPASAQTNSRHASSAVNSDIADIRSSARDHSRPHTPQAPASQNPSAGKEPPQSPRSHRANEETARAEAQPPSIPSTGMPPPARPSQTVSAQELRETAKQSMSKVEDKNLRSVADTRGQNGSGTSSPNRWRGRSSSPSSRPGTRNHSSDSRHSGGRSRSDRDAADDKQRAEGREHPSRRDSLTHVRSERRERSSSARDAEKDDRDRDRGRDRHGDKEKDRDRDRERERERDRERDRDDRDRDRDRHGSRKDRERDRKDRESSRGGPASGAEERGPPTRPDPTRHRNGAGGEESLGKRRRGADDEQPERGSKRSSRKERGEDRNRRGSEKESHDRNRESEKRRKERDGPETDNRSAPEKPAEKRNADGPSSAKALPPSTPSAPRAMASAEASRSKGDGSGRDRHRDQGQLQNARSGLAAQESGSHGLGSLRSRISDKEAPLGGSQAPSNSYRPEPKEDDRDSRKRTLSGGISSFGLNFWIRADWLAIVEREKDVNDGSSSLGGDVQPPKRPRINRHRYSSAQPHALAKKLLPIDPSAGDKRGRKD</sequence>
<dbReference type="InterPro" id="IPR032302">
    <property type="entry name" value="THOC2_N"/>
</dbReference>
<organism evidence="9 10">
    <name type="scientific">Hohenbuehelia grisea</name>
    <dbReference type="NCBI Taxonomy" id="104357"/>
    <lineage>
        <taxon>Eukaryota</taxon>
        <taxon>Fungi</taxon>
        <taxon>Dikarya</taxon>
        <taxon>Basidiomycota</taxon>
        <taxon>Agaricomycotina</taxon>
        <taxon>Agaricomycetes</taxon>
        <taxon>Agaricomycetidae</taxon>
        <taxon>Agaricales</taxon>
        <taxon>Pleurotineae</taxon>
        <taxon>Pleurotaceae</taxon>
        <taxon>Hohenbuehelia</taxon>
    </lineage>
</organism>
<feature type="compositionally biased region" description="Low complexity" evidence="5">
    <location>
        <begin position="1469"/>
        <end position="1484"/>
    </location>
</feature>
<comment type="caution">
    <text evidence="9">The sequence shown here is derived from an EMBL/GenBank/DDBJ whole genome shotgun (WGS) entry which is preliminary data.</text>
</comment>
<evidence type="ECO:0000256" key="2">
    <source>
        <dbReference type="ARBA" id="ARBA00007857"/>
    </source>
</evidence>
<keyword evidence="10" id="KW-1185">Reference proteome</keyword>
<feature type="region of interest" description="Disordered" evidence="5">
    <location>
        <begin position="305"/>
        <end position="324"/>
    </location>
</feature>
<feature type="compositionally biased region" description="Basic and acidic residues" evidence="5">
    <location>
        <begin position="1508"/>
        <end position="1517"/>
    </location>
</feature>
<feature type="compositionally biased region" description="Pro residues" evidence="5">
    <location>
        <begin position="1637"/>
        <end position="1649"/>
    </location>
</feature>
<gene>
    <name evidence="9" type="ORF">HGRIS_009218</name>
</gene>
<reference evidence="10" key="1">
    <citation type="submission" date="2024-06" db="EMBL/GenBank/DDBJ databases">
        <title>Multi-omics analyses provide insights into the biosynthesis of the anticancer antibiotic pleurotin in Hohenbuehelia grisea.</title>
        <authorList>
            <person name="Weaver J.A."/>
            <person name="Alberti F."/>
        </authorList>
    </citation>
    <scope>NUCLEOTIDE SEQUENCE [LARGE SCALE GENOMIC DNA]</scope>
    <source>
        <strain evidence="10">T-177</strain>
    </source>
</reference>
<evidence type="ECO:0000256" key="3">
    <source>
        <dbReference type="ARBA" id="ARBA00019596"/>
    </source>
</evidence>
<keyword evidence="4" id="KW-0539">Nucleus</keyword>
<proteinExistence type="inferred from homology"/>
<protein>
    <recommendedName>
        <fullName evidence="3">THO complex subunit 2</fullName>
    </recommendedName>
</protein>
<feature type="domain" description="THO complex subunitTHOC2 N-terminal" evidence="7">
    <location>
        <begin position="727"/>
        <end position="802"/>
    </location>
</feature>
<evidence type="ECO:0000259" key="6">
    <source>
        <dbReference type="Pfam" id="PF11262"/>
    </source>
</evidence>
<evidence type="ECO:0000256" key="4">
    <source>
        <dbReference type="ARBA" id="ARBA00023242"/>
    </source>
</evidence>
<dbReference type="Proteomes" id="UP001556367">
    <property type="component" value="Unassembled WGS sequence"/>
</dbReference>
<evidence type="ECO:0000313" key="10">
    <source>
        <dbReference type="Proteomes" id="UP001556367"/>
    </source>
</evidence>
<dbReference type="InterPro" id="IPR021418">
    <property type="entry name" value="THO_THOC2_C"/>
</dbReference>
<feature type="compositionally biased region" description="Basic and acidic residues" evidence="5">
    <location>
        <begin position="1865"/>
        <end position="1930"/>
    </location>
</feature>
<dbReference type="PANTHER" id="PTHR21597:SF0">
    <property type="entry name" value="THO COMPLEX SUBUNIT 2"/>
    <property type="match status" value="1"/>
</dbReference>
<feature type="region of interest" description="Disordered" evidence="5">
    <location>
        <begin position="1021"/>
        <end position="1077"/>
    </location>
</feature>
<evidence type="ECO:0000256" key="1">
    <source>
        <dbReference type="ARBA" id="ARBA00004123"/>
    </source>
</evidence>
<feature type="region of interest" description="Disordered" evidence="5">
    <location>
        <begin position="1418"/>
        <end position="2034"/>
    </location>
</feature>
<feature type="region of interest" description="Disordered" evidence="5">
    <location>
        <begin position="2057"/>
        <end position="2109"/>
    </location>
</feature>